<reference evidence="7 8" key="1">
    <citation type="submission" date="2018-06" db="EMBL/GenBank/DDBJ databases">
        <title>Complete Genome Sequence of Desulfobacter hydrogenophilus (DSM3380).</title>
        <authorList>
            <person name="Marietou A."/>
            <person name="Schreiber L."/>
            <person name="Marshall I."/>
            <person name="Jorgensen B."/>
        </authorList>
    </citation>
    <scope>NUCLEOTIDE SEQUENCE [LARGE SCALE GENOMIC DNA]</scope>
    <source>
        <strain evidence="7 8">DSM 3380</strain>
    </source>
</reference>
<keyword evidence="9" id="KW-1185">Reference proteome</keyword>
<gene>
    <name evidence="7" type="ORF">DO021_04010</name>
    <name evidence="6" type="ORF">EYB58_06090</name>
</gene>
<dbReference type="InterPro" id="IPR050078">
    <property type="entry name" value="Ribosomal_L11_MeTrfase_PrmA"/>
</dbReference>
<sequence>MIPFDRNRALDILHNTEVHLTARAYIREISREFSLTPFQAKKVLTSLVQSQDVAYQDLYGSTYVMEGFSKPVRITNRFFILPPDIASIAGSNDIDIRISVGISFGTGHHPTTRLCLAALDNLFFSTRQSEHLQGGKAGDIGTGSGVLAIAACLAGISRCMAWETDPNAVSEAQRNVAANGLKNRINVIHDIMTVQDLRLSLVMANLRFPTLKQIAPDICSILVPGGNLILSGVRAWEMDNLKTHYSAMGFSIDWEREEKQWGAVTLTKKP</sequence>
<dbReference type="PIRSF" id="PIRSF000401">
    <property type="entry name" value="RPL11_MTase"/>
    <property type="match status" value="1"/>
</dbReference>
<dbReference type="Gene3D" id="3.40.50.150">
    <property type="entry name" value="Vaccinia Virus protein VP39"/>
    <property type="match status" value="1"/>
</dbReference>
<dbReference type="GO" id="GO:0032259">
    <property type="term" value="P:methylation"/>
    <property type="evidence" value="ECO:0007669"/>
    <property type="project" value="UniProtKB-KW"/>
</dbReference>
<evidence type="ECO:0000256" key="2">
    <source>
        <dbReference type="ARBA" id="ARBA00022490"/>
    </source>
</evidence>
<evidence type="ECO:0000256" key="5">
    <source>
        <dbReference type="ARBA" id="ARBA00022691"/>
    </source>
</evidence>
<dbReference type="EMBL" id="CP036313">
    <property type="protein sequence ID" value="QBH12520.1"/>
    <property type="molecule type" value="Genomic_DNA"/>
</dbReference>
<keyword evidence="3" id="KW-0489">Methyltransferase</keyword>
<evidence type="ECO:0000313" key="6">
    <source>
        <dbReference type="EMBL" id="QBH12520.1"/>
    </source>
</evidence>
<evidence type="ECO:0008006" key="10">
    <source>
        <dbReference type="Google" id="ProtNLM"/>
    </source>
</evidence>
<dbReference type="Proteomes" id="UP000248798">
    <property type="component" value="Unassembled WGS sequence"/>
</dbReference>
<organism evidence="7 8">
    <name type="scientific">Desulfobacter hydrogenophilus</name>
    <dbReference type="NCBI Taxonomy" id="2291"/>
    <lineage>
        <taxon>Bacteria</taxon>
        <taxon>Pseudomonadati</taxon>
        <taxon>Thermodesulfobacteriota</taxon>
        <taxon>Desulfobacteria</taxon>
        <taxon>Desulfobacterales</taxon>
        <taxon>Desulfobacteraceae</taxon>
        <taxon>Desulfobacter</taxon>
    </lineage>
</organism>
<protein>
    <recommendedName>
        <fullName evidence="10">50S ribosomal protein L11 methyltransferase</fullName>
    </recommendedName>
</protein>
<dbReference type="PANTHER" id="PTHR43648">
    <property type="entry name" value="ELECTRON TRANSFER FLAVOPROTEIN BETA SUBUNIT LYSINE METHYLTRANSFERASE"/>
    <property type="match status" value="1"/>
</dbReference>
<comment type="similarity">
    <text evidence="1">Belongs to the methyltransferase superfamily. PrmA family.</text>
</comment>
<evidence type="ECO:0000256" key="1">
    <source>
        <dbReference type="ARBA" id="ARBA00009741"/>
    </source>
</evidence>
<keyword evidence="2" id="KW-0963">Cytoplasm</keyword>
<accession>A0A328FK08</accession>
<proteinExistence type="inferred from homology"/>
<evidence type="ECO:0000256" key="4">
    <source>
        <dbReference type="ARBA" id="ARBA00022679"/>
    </source>
</evidence>
<evidence type="ECO:0000313" key="9">
    <source>
        <dbReference type="Proteomes" id="UP000293902"/>
    </source>
</evidence>
<name>A0A328FK08_9BACT</name>
<evidence type="ECO:0000313" key="8">
    <source>
        <dbReference type="Proteomes" id="UP000248798"/>
    </source>
</evidence>
<evidence type="ECO:0000256" key="3">
    <source>
        <dbReference type="ARBA" id="ARBA00022603"/>
    </source>
</evidence>
<dbReference type="PANTHER" id="PTHR43648:SF1">
    <property type="entry name" value="ELECTRON TRANSFER FLAVOPROTEIN BETA SUBUNIT LYSINE METHYLTRANSFERASE"/>
    <property type="match status" value="1"/>
</dbReference>
<dbReference type="RefSeq" id="WP_111953962.1">
    <property type="nucleotide sequence ID" value="NZ_CP036313.1"/>
</dbReference>
<keyword evidence="4" id="KW-0808">Transferase</keyword>
<reference evidence="6 9" key="2">
    <citation type="submission" date="2019-02" db="EMBL/GenBank/DDBJ databases">
        <title>Complete genome sequence of Desulfobacter hydrogenophilus AcRS1.</title>
        <authorList>
            <person name="Marietou A."/>
            <person name="Lund M.B."/>
            <person name="Marshall I.P.G."/>
            <person name="Schreiber L."/>
            <person name="Jorgensen B."/>
        </authorList>
    </citation>
    <scope>NUCLEOTIDE SEQUENCE [LARGE SCALE GENOMIC DNA]</scope>
    <source>
        <strain evidence="6 9">AcRS1</strain>
    </source>
</reference>
<dbReference type="InterPro" id="IPR004498">
    <property type="entry name" value="Ribosomal_PrmA_MeTrfase"/>
</dbReference>
<dbReference type="OrthoDB" id="9785995at2"/>
<evidence type="ECO:0000313" key="7">
    <source>
        <dbReference type="EMBL" id="RAM03255.1"/>
    </source>
</evidence>
<dbReference type="GO" id="GO:0008276">
    <property type="term" value="F:protein methyltransferase activity"/>
    <property type="evidence" value="ECO:0007669"/>
    <property type="project" value="InterPro"/>
</dbReference>
<dbReference type="EMBL" id="QLNI01000006">
    <property type="protein sequence ID" value="RAM03255.1"/>
    <property type="molecule type" value="Genomic_DNA"/>
</dbReference>
<dbReference type="Pfam" id="PF06325">
    <property type="entry name" value="PrmA"/>
    <property type="match status" value="1"/>
</dbReference>
<dbReference type="SUPFAM" id="SSF53335">
    <property type="entry name" value="S-adenosyl-L-methionine-dependent methyltransferases"/>
    <property type="match status" value="1"/>
</dbReference>
<dbReference type="AlphaFoldDB" id="A0A328FK08"/>
<dbReference type="InterPro" id="IPR029063">
    <property type="entry name" value="SAM-dependent_MTases_sf"/>
</dbReference>
<keyword evidence="5" id="KW-0949">S-adenosyl-L-methionine</keyword>
<dbReference type="Proteomes" id="UP000293902">
    <property type="component" value="Chromosome"/>
</dbReference>